<organism evidence="4 5">
    <name type="scientific">Chlamydomonas incerta</name>
    <dbReference type="NCBI Taxonomy" id="51695"/>
    <lineage>
        <taxon>Eukaryota</taxon>
        <taxon>Viridiplantae</taxon>
        <taxon>Chlorophyta</taxon>
        <taxon>core chlorophytes</taxon>
        <taxon>Chlorophyceae</taxon>
        <taxon>CS clade</taxon>
        <taxon>Chlamydomonadales</taxon>
        <taxon>Chlamydomonadaceae</taxon>
        <taxon>Chlamydomonas</taxon>
    </lineage>
</organism>
<dbReference type="InterPro" id="IPR013210">
    <property type="entry name" value="LRR_N_plant-typ"/>
</dbReference>
<dbReference type="Proteomes" id="UP000650467">
    <property type="component" value="Unassembled WGS sequence"/>
</dbReference>
<dbReference type="InterPro" id="IPR032675">
    <property type="entry name" value="LRR_dom_sf"/>
</dbReference>
<comment type="subcellular location">
    <subcellularLocation>
        <location evidence="1">Cytoplasm</location>
        <location evidence="1">Cytoskeleton</location>
        <location evidence="1">Cilium axoneme</location>
    </subcellularLocation>
</comment>
<dbReference type="Pfam" id="PF08263">
    <property type="entry name" value="LRRNT_2"/>
    <property type="match status" value="2"/>
</dbReference>
<name>A0A835SHM5_CHLIN</name>
<comment type="caution">
    <text evidence="4">The sequence shown here is derived from an EMBL/GenBank/DDBJ whole genome shotgun (WGS) entry which is preliminary data.</text>
</comment>
<protein>
    <recommendedName>
        <fullName evidence="3">Leucine-rich repeat-containing N-terminal plant-type domain-containing protein</fullName>
    </recommendedName>
</protein>
<dbReference type="PANTHER" id="PTHR48054">
    <property type="entry name" value="RECEPTOR KINASE-LIKE PROTEIN XA21"/>
    <property type="match status" value="1"/>
</dbReference>
<dbReference type="Gene3D" id="3.80.10.10">
    <property type="entry name" value="Ribonuclease Inhibitor"/>
    <property type="match status" value="4"/>
</dbReference>
<proteinExistence type="predicted"/>
<sequence length="631" mass="63878">MVPVEATTLQHYNSLTAGALTPGVIARGLPGACGVAGRDATANDALVNFIKPQLLAATPSPTCNLATWGTGGLACASANVTWTGVTCSQALINATGEYWVVSRLNLMNCGFQGAFPPDVSRLKALADLMLLGNSLNGTFPSGLSALTGLTSLELTGNQLSGSLGAALDTLSGLQLLRAMGNANLRGLLPSAWGTALRALTYLDLQGTQVGLPPLGTPYDPATLQSLPPAWTGLTRLGSLLLASASLYGTLPDAYGTALRGALTGNVYLDNNNLRGGLPPSWYNMTLYTFRVYSNPLLYGSIPAQYGSGALAASLSTFDVTGTGVCGAVPAGDAAANDALVNFIKPQLLAATPSPACNLATWGTGGLACASANVTWTGVTCTLAASNGTGIYWVVSQLSLLNCGFQGTFPPDITRLAALVDLNLAGNSLNGTFPSGLSALTGLTSLELSGNQLSGSLGAALDTLTNLVFLRAMGNANLRGPLPSAWGTALLALTYLDLQGTQVGLPPLGTPYDPATLQSLPDAYAALTGLASLALTSAALHGTIPDPWATAAGLQSVALSGNALRGGLPPSWSGLPLPVLEVYDNPALYGPIPSTWGTKTLWKYLTALNVSGTGVCGTIPSGEGAGGGGVRG</sequence>
<accession>A0A835SHM5</accession>
<dbReference type="EMBL" id="JAEHOC010000042">
    <property type="protein sequence ID" value="KAG2427164.1"/>
    <property type="molecule type" value="Genomic_DNA"/>
</dbReference>
<dbReference type="PANTHER" id="PTHR48054:SF82">
    <property type="entry name" value="LRR RECEPTOR-LIKE SERINE_THREONINE-PROTEIN KINASE FLS2"/>
    <property type="match status" value="1"/>
</dbReference>
<dbReference type="GO" id="GO:0005930">
    <property type="term" value="C:axoneme"/>
    <property type="evidence" value="ECO:0007669"/>
    <property type="project" value="UniProtKB-SubCell"/>
</dbReference>
<evidence type="ECO:0000259" key="3">
    <source>
        <dbReference type="Pfam" id="PF08263"/>
    </source>
</evidence>
<gene>
    <name evidence="4" type="ORF">HXX76_010883</name>
</gene>
<evidence type="ECO:0000256" key="2">
    <source>
        <dbReference type="ARBA" id="ARBA00022614"/>
    </source>
</evidence>
<reference evidence="4" key="1">
    <citation type="journal article" date="2020" name="bioRxiv">
        <title>Comparative genomics of Chlamydomonas.</title>
        <authorList>
            <person name="Craig R.J."/>
            <person name="Hasan A.R."/>
            <person name="Ness R.W."/>
            <person name="Keightley P.D."/>
        </authorList>
    </citation>
    <scope>NUCLEOTIDE SEQUENCE</scope>
    <source>
        <strain evidence="4">SAG 7.73</strain>
    </source>
</reference>
<evidence type="ECO:0000313" key="4">
    <source>
        <dbReference type="EMBL" id="KAG2427164.1"/>
    </source>
</evidence>
<keyword evidence="2" id="KW-0433">Leucine-rich repeat</keyword>
<dbReference type="InterPro" id="IPR052592">
    <property type="entry name" value="LRR-RLK"/>
</dbReference>
<dbReference type="InterPro" id="IPR001611">
    <property type="entry name" value="Leu-rich_rpt"/>
</dbReference>
<evidence type="ECO:0000256" key="1">
    <source>
        <dbReference type="ARBA" id="ARBA00004430"/>
    </source>
</evidence>
<dbReference type="Pfam" id="PF00560">
    <property type="entry name" value="LRR_1"/>
    <property type="match status" value="1"/>
</dbReference>
<keyword evidence="5" id="KW-1185">Reference proteome</keyword>
<dbReference type="AlphaFoldDB" id="A0A835SHM5"/>
<evidence type="ECO:0000313" key="5">
    <source>
        <dbReference type="Proteomes" id="UP000650467"/>
    </source>
</evidence>
<feature type="domain" description="Leucine-rich repeat-containing N-terminal plant-type" evidence="3">
    <location>
        <begin position="353"/>
        <end position="381"/>
    </location>
</feature>
<feature type="domain" description="Leucine-rich repeat-containing N-terminal plant-type" evidence="3">
    <location>
        <begin position="60"/>
        <end position="88"/>
    </location>
</feature>
<dbReference type="OrthoDB" id="676979at2759"/>
<dbReference type="SUPFAM" id="SSF52047">
    <property type="entry name" value="RNI-like"/>
    <property type="match status" value="1"/>
</dbReference>